<keyword evidence="2" id="KW-1185">Reference proteome</keyword>
<evidence type="ECO:0000313" key="1">
    <source>
        <dbReference type="EMBL" id="KAK1736048.1"/>
    </source>
</evidence>
<sequence>MTLLGRGVRHVVITDDDEVLYVVKYDDAVLGQINGFIKHSSMDVTMFPPDEVTEAIRRSFAADERDPLPPPREQCYLAESSFNALKELGLPIEETDFLNEDELRYGYKNSYFSCDWRFY</sequence>
<evidence type="ECO:0000313" key="2">
    <source>
        <dbReference type="Proteomes" id="UP001224775"/>
    </source>
</evidence>
<protein>
    <submittedName>
        <fullName evidence="1">Uncharacterized protein</fullName>
    </submittedName>
</protein>
<gene>
    <name evidence="1" type="ORF">QTG54_013184</name>
</gene>
<dbReference type="Proteomes" id="UP001224775">
    <property type="component" value="Unassembled WGS sequence"/>
</dbReference>
<accession>A0AAD9D7Y6</accession>
<dbReference type="AlphaFoldDB" id="A0AAD9D7Y6"/>
<proteinExistence type="predicted"/>
<dbReference type="EMBL" id="JATAAI010000030">
    <property type="protein sequence ID" value="KAK1736048.1"/>
    <property type="molecule type" value="Genomic_DNA"/>
</dbReference>
<name>A0AAD9D7Y6_9STRA</name>
<reference evidence="1" key="1">
    <citation type="submission" date="2023-06" db="EMBL/GenBank/DDBJ databases">
        <title>Survivors Of The Sea: Transcriptome response of Skeletonema marinoi to long-term dormancy.</title>
        <authorList>
            <person name="Pinder M.I.M."/>
            <person name="Kourtchenko O."/>
            <person name="Robertson E.K."/>
            <person name="Larsson T."/>
            <person name="Maumus F."/>
            <person name="Osuna-Cruz C.M."/>
            <person name="Vancaester E."/>
            <person name="Stenow R."/>
            <person name="Vandepoele K."/>
            <person name="Ploug H."/>
            <person name="Bruchert V."/>
            <person name="Godhe A."/>
            <person name="Topel M."/>
        </authorList>
    </citation>
    <scope>NUCLEOTIDE SEQUENCE</scope>
    <source>
        <strain evidence="1">R05AC</strain>
    </source>
</reference>
<organism evidence="1 2">
    <name type="scientific">Skeletonema marinoi</name>
    <dbReference type="NCBI Taxonomy" id="267567"/>
    <lineage>
        <taxon>Eukaryota</taxon>
        <taxon>Sar</taxon>
        <taxon>Stramenopiles</taxon>
        <taxon>Ochrophyta</taxon>
        <taxon>Bacillariophyta</taxon>
        <taxon>Coscinodiscophyceae</taxon>
        <taxon>Thalassiosirophycidae</taxon>
        <taxon>Thalassiosirales</taxon>
        <taxon>Skeletonemataceae</taxon>
        <taxon>Skeletonema</taxon>
        <taxon>Skeletonema marinoi-dohrnii complex</taxon>
    </lineage>
</organism>
<comment type="caution">
    <text evidence="1">The sequence shown here is derived from an EMBL/GenBank/DDBJ whole genome shotgun (WGS) entry which is preliminary data.</text>
</comment>